<keyword evidence="1" id="KW-0472">Membrane</keyword>
<protein>
    <submittedName>
        <fullName evidence="2">Uncharacterized protein</fullName>
    </submittedName>
</protein>
<keyword evidence="1" id="KW-1133">Transmembrane helix</keyword>
<evidence type="ECO:0000256" key="1">
    <source>
        <dbReference type="SAM" id="Phobius"/>
    </source>
</evidence>
<dbReference type="HOGENOM" id="CLU_3097694_0_0_6"/>
<dbReference type="Proteomes" id="UP000000547">
    <property type="component" value="Chromosome"/>
</dbReference>
<reference evidence="2" key="1">
    <citation type="journal article" date="2005" name="Proc. Natl. Acad. Sci. U.S.A.">
        <title>The psychrophilic lifestyle as revealed by the genome sequence of Colwellia psychrerythraea 34H through genomic and proteomic analyses.</title>
        <authorList>
            <person name="Methe B.A."/>
            <person name="Nelson K.E."/>
            <person name="Deming J.W."/>
            <person name="Momen B."/>
            <person name="Melamud E."/>
            <person name="Zhang X."/>
            <person name="Moult J."/>
            <person name="Madupu R."/>
            <person name="Nelson W.C."/>
            <person name="Dodson R.J."/>
            <person name="Brinkac L.M."/>
            <person name="Daugherty S.C."/>
            <person name="Durkin A.S."/>
            <person name="DeBoy R.T."/>
            <person name="Kolonay J.F."/>
            <person name="Sullivan S.A."/>
            <person name="Zhou L."/>
            <person name="Davidsen T.M."/>
            <person name="Wu M."/>
            <person name="Huston A.L."/>
            <person name="Lewis M."/>
            <person name="Weaver B."/>
            <person name="Weidman J.F."/>
            <person name="Khouri H."/>
            <person name="Utterback T.R."/>
            <person name="Feldblyum T.V."/>
            <person name="Fraser C.M."/>
        </authorList>
    </citation>
    <scope>NUCLEOTIDE SEQUENCE [LARGE SCALE GENOMIC DNA]</scope>
    <source>
        <strain evidence="2">34H</strain>
    </source>
</reference>
<accession>Q487A9</accession>
<gene>
    <name evidence="2" type="ordered locus">CPS_1112</name>
</gene>
<evidence type="ECO:0000313" key="2">
    <source>
        <dbReference type="EMBL" id="AAZ26540.1"/>
    </source>
</evidence>
<feature type="transmembrane region" description="Helical" evidence="1">
    <location>
        <begin position="20"/>
        <end position="39"/>
    </location>
</feature>
<organism evidence="2 3">
    <name type="scientific">Colwellia psychrerythraea (strain 34H / ATCC BAA-681)</name>
    <name type="common">Vibrio psychroerythus</name>
    <dbReference type="NCBI Taxonomy" id="167879"/>
    <lineage>
        <taxon>Bacteria</taxon>
        <taxon>Pseudomonadati</taxon>
        <taxon>Pseudomonadota</taxon>
        <taxon>Gammaproteobacteria</taxon>
        <taxon>Alteromonadales</taxon>
        <taxon>Colwelliaceae</taxon>
        <taxon>Colwellia</taxon>
    </lineage>
</organism>
<dbReference type="KEGG" id="cps:CPS_1112"/>
<name>Q487A9_COLP3</name>
<proteinExistence type="predicted"/>
<dbReference type="AlphaFoldDB" id="Q487A9"/>
<dbReference type="EMBL" id="CP000083">
    <property type="protein sequence ID" value="AAZ26540.1"/>
    <property type="molecule type" value="Genomic_DNA"/>
</dbReference>
<evidence type="ECO:0000313" key="3">
    <source>
        <dbReference type="Proteomes" id="UP000000547"/>
    </source>
</evidence>
<keyword evidence="1" id="KW-0812">Transmembrane</keyword>
<sequence length="51" mass="5863">MTLVLGLVQRFSLLLKIARIVPLKGVLFKFVLFFYDVFYNGRNNDALSRVG</sequence>